<sequence>MRENSTPAKVYRCQITQRTPASDGRSDSDDDTGLQIQLVTCKSKRTDKFKMENYKLLERLGKGAQGSVFKVQNNIDKCTYVLKKVECTDEAEANKAFKEAMALQDLKHRYICGYKEFFVTWDKEESALYVCIVMQFYKMGDLDKALNIKRKQQVKVEEVVLKKWIGQMLEALVFVHNKQVIHRDLKPSNVFMTENLDVSIGDFGVATVMGDARTKTRTTVGSMIWMAPEVLERPYDERSDVWSLGCVILEMATCRFLDRAQVNAVLFDMKQSINLLEEILEKVQEDYSTNLAQLIRAMLRKNFQQRPTTVELVDIPYIKECLALCQSHIVEKKKAQQQDALAVPKGTDVPGTIEFMKKNKDNVVTMANALTHLNTFKTPALANEAKTLVMSLMRDHINNVNVQIQACRLLLTLASAADPEEDGDDVLFSSKLIKNITLSMKSHGASKELQSVACLLLKSLAMNEQAAGTIGTLGGIQDILAAMRGFPNNAEICANACSALSCLTIHENNLTIIREESGVKDLMNAMGTHMSAASVIDSACTAMWGLSLEDENIETMGEHNAAELFLKAIQTHIKNPDVVKNACMALASLVSESEESAYAAMSENEQNKTGIEIVTQAYKQHHDDPDVAENVCCFYMEMSEIDDGLIALQKLNVASVLKSIKTKFADNEEIMCNVLDVLGKLGEGGGGAPGSRPQSARDKKRGK</sequence>
<dbReference type="InterPro" id="IPR011009">
    <property type="entry name" value="Kinase-like_dom_sf"/>
</dbReference>
<evidence type="ECO:0000256" key="9">
    <source>
        <dbReference type="SAM" id="MobiDB-lite"/>
    </source>
</evidence>
<evidence type="ECO:0000259" key="10">
    <source>
        <dbReference type="PROSITE" id="PS50011"/>
    </source>
</evidence>
<dbReference type="InterPro" id="IPR000719">
    <property type="entry name" value="Prot_kinase_dom"/>
</dbReference>
<accession>A0A914AJG4</accession>
<evidence type="ECO:0000256" key="4">
    <source>
        <dbReference type="ARBA" id="ARBA00022741"/>
    </source>
</evidence>
<dbReference type="AlphaFoldDB" id="A0A914AJG4"/>
<name>A0A914AJG4_PATMI</name>
<dbReference type="InterPro" id="IPR000225">
    <property type="entry name" value="Armadillo"/>
</dbReference>
<dbReference type="GO" id="GO:0004674">
    <property type="term" value="F:protein serine/threonine kinase activity"/>
    <property type="evidence" value="ECO:0007669"/>
    <property type="project" value="UniProtKB-KW"/>
</dbReference>
<keyword evidence="4" id="KW-0547">Nucleotide-binding</keyword>
<evidence type="ECO:0000313" key="11">
    <source>
        <dbReference type="EnsemblMetazoa" id="XP_038063554.1"/>
    </source>
</evidence>
<dbReference type="Proteomes" id="UP000887568">
    <property type="component" value="Unplaced"/>
</dbReference>
<evidence type="ECO:0000256" key="2">
    <source>
        <dbReference type="ARBA" id="ARBA00022527"/>
    </source>
</evidence>
<keyword evidence="2" id="KW-0723">Serine/threonine-protein kinase</keyword>
<evidence type="ECO:0000256" key="8">
    <source>
        <dbReference type="ARBA" id="ARBA00048679"/>
    </source>
</evidence>
<protein>
    <recommendedName>
        <fullName evidence="1">non-specific serine/threonine protein kinase</fullName>
        <ecNumber evidence="1">2.7.11.1</ecNumber>
    </recommendedName>
</protein>
<dbReference type="PROSITE" id="PS50011">
    <property type="entry name" value="PROTEIN_KINASE_DOM"/>
    <property type="match status" value="1"/>
</dbReference>
<dbReference type="SUPFAM" id="SSF56112">
    <property type="entry name" value="Protein kinase-like (PK-like)"/>
    <property type="match status" value="1"/>
</dbReference>
<evidence type="ECO:0000256" key="7">
    <source>
        <dbReference type="ARBA" id="ARBA00047899"/>
    </source>
</evidence>
<comment type="catalytic activity">
    <reaction evidence="8">
        <text>L-seryl-[protein] + ATP = O-phospho-L-seryl-[protein] + ADP + H(+)</text>
        <dbReference type="Rhea" id="RHEA:17989"/>
        <dbReference type="Rhea" id="RHEA-COMP:9863"/>
        <dbReference type="Rhea" id="RHEA-COMP:11604"/>
        <dbReference type="ChEBI" id="CHEBI:15378"/>
        <dbReference type="ChEBI" id="CHEBI:29999"/>
        <dbReference type="ChEBI" id="CHEBI:30616"/>
        <dbReference type="ChEBI" id="CHEBI:83421"/>
        <dbReference type="ChEBI" id="CHEBI:456216"/>
        <dbReference type="EC" id="2.7.11.1"/>
    </reaction>
</comment>
<evidence type="ECO:0000256" key="1">
    <source>
        <dbReference type="ARBA" id="ARBA00012513"/>
    </source>
</evidence>
<keyword evidence="5" id="KW-0418">Kinase</keyword>
<organism evidence="11 12">
    <name type="scientific">Patiria miniata</name>
    <name type="common">Bat star</name>
    <name type="synonym">Asterina miniata</name>
    <dbReference type="NCBI Taxonomy" id="46514"/>
    <lineage>
        <taxon>Eukaryota</taxon>
        <taxon>Metazoa</taxon>
        <taxon>Echinodermata</taxon>
        <taxon>Eleutherozoa</taxon>
        <taxon>Asterozoa</taxon>
        <taxon>Asteroidea</taxon>
        <taxon>Valvatacea</taxon>
        <taxon>Valvatida</taxon>
        <taxon>Asterinidae</taxon>
        <taxon>Patiria</taxon>
    </lineage>
</organism>
<keyword evidence="3" id="KW-0808">Transferase</keyword>
<feature type="region of interest" description="Disordered" evidence="9">
    <location>
        <begin position="683"/>
        <end position="703"/>
    </location>
</feature>
<dbReference type="SMART" id="SM00220">
    <property type="entry name" value="S_TKc"/>
    <property type="match status" value="1"/>
</dbReference>
<comment type="catalytic activity">
    <reaction evidence="7">
        <text>L-threonyl-[protein] + ATP = O-phospho-L-threonyl-[protein] + ADP + H(+)</text>
        <dbReference type="Rhea" id="RHEA:46608"/>
        <dbReference type="Rhea" id="RHEA-COMP:11060"/>
        <dbReference type="Rhea" id="RHEA-COMP:11605"/>
        <dbReference type="ChEBI" id="CHEBI:15378"/>
        <dbReference type="ChEBI" id="CHEBI:30013"/>
        <dbReference type="ChEBI" id="CHEBI:30616"/>
        <dbReference type="ChEBI" id="CHEBI:61977"/>
        <dbReference type="ChEBI" id="CHEBI:456216"/>
        <dbReference type="EC" id="2.7.11.1"/>
    </reaction>
</comment>
<dbReference type="InterPro" id="IPR008271">
    <property type="entry name" value="Ser/Thr_kinase_AS"/>
</dbReference>
<evidence type="ECO:0000256" key="5">
    <source>
        <dbReference type="ARBA" id="ARBA00022777"/>
    </source>
</evidence>
<dbReference type="OMA" id="MDSTEAM"/>
<dbReference type="InterPro" id="IPR016024">
    <property type="entry name" value="ARM-type_fold"/>
</dbReference>
<dbReference type="Pfam" id="PF00069">
    <property type="entry name" value="Pkinase"/>
    <property type="match status" value="1"/>
</dbReference>
<dbReference type="SUPFAM" id="SSF48371">
    <property type="entry name" value="ARM repeat"/>
    <property type="match status" value="1"/>
</dbReference>
<dbReference type="EC" id="2.7.11.1" evidence="1"/>
<dbReference type="PANTHER" id="PTHR24363">
    <property type="entry name" value="SERINE/THREONINE PROTEIN KINASE"/>
    <property type="match status" value="1"/>
</dbReference>
<keyword evidence="6" id="KW-0067">ATP-binding</keyword>
<dbReference type="SMART" id="SM00185">
    <property type="entry name" value="ARM"/>
    <property type="match status" value="4"/>
</dbReference>
<feature type="domain" description="Protein kinase" evidence="10">
    <location>
        <begin position="54"/>
        <end position="318"/>
    </location>
</feature>
<dbReference type="EnsemblMetazoa" id="XM_038207626.1">
    <property type="protein sequence ID" value="XP_038063554.1"/>
    <property type="gene ID" value="LOC119734251"/>
</dbReference>
<keyword evidence="12" id="KW-1185">Reference proteome</keyword>
<dbReference type="OrthoDB" id="248923at2759"/>
<proteinExistence type="predicted"/>
<dbReference type="PROSITE" id="PS00108">
    <property type="entry name" value="PROTEIN_KINASE_ST"/>
    <property type="match status" value="1"/>
</dbReference>
<dbReference type="RefSeq" id="XP_038063554.1">
    <property type="nucleotide sequence ID" value="XM_038207626.1"/>
</dbReference>
<dbReference type="GO" id="GO:0005524">
    <property type="term" value="F:ATP binding"/>
    <property type="evidence" value="ECO:0007669"/>
    <property type="project" value="UniProtKB-KW"/>
</dbReference>
<dbReference type="PANTHER" id="PTHR24363:SF0">
    <property type="entry name" value="SERINE_THREONINE KINASE LIKE DOMAIN CONTAINING 1"/>
    <property type="match status" value="1"/>
</dbReference>
<dbReference type="Gene3D" id="1.10.510.10">
    <property type="entry name" value="Transferase(Phosphotransferase) domain 1"/>
    <property type="match status" value="1"/>
</dbReference>
<dbReference type="InterPro" id="IPR011989">
    <property type="entry name" value="ARM-like"/>
</dbReference>
<evidence type="ECO:0000256" key="3">
    <source>
        <dbReference type="ARBA" id="ARBA00022679"/>
    </source>
</evidence>
<evidence type="ECO:0000313" key="12">
    <source>
        <dbReference type="Proteomes" id="UP000887568"/>
    </source>
</evidence>
<dbReference type="Gene3D" id="1.25.10.10">
    <property type="entry name" value="Leucine-rich Repeat Variant"/>
    <property type="match status" value="1"/>
</dbReference>
<evidence type="ECO:0000256" key="6">
    <source>
        <dbReference type="ARBA" id="ARBA00022840"/>
    </source>
</evidence>
<reference evidence="11" key="1">
    <citation type="submission" date="2022-11" db="UniProtKB">
        <authorList>
            <consortium name="EnsemblMetazoa"/>
        </authorList>
    </citation>
    <scope>IDENTIFICATION</scope>
</reference>
<dbReference type="GeneID" id="119734251"/>